<feature type="region of interest" description="Disordered" evidence="1">
    <location>
        <begin position="1"/>
        <end position="30"/>
    </location>
</feature>
<name>A0A3N4JPC9_9PEZI</name>
<evidence type="ECO:0000313" key="3">
    <source>
        <dbReference type="Proteomes" id="UP000276215"/>
    </source>
</evidence>
<feature type="compositionally biased region" description="Gly residues" evidence="1">
    <location>
        <begin position="1"/>
        <end position="10"/>
    </location>
</feature>
<accession>A0A3N4JPC9</accession>
<protein>
    <submittedName>
        <fullName evidence="2">Uncharacterized protein</fullName>
    </submittedName>
</protein>
<evidence type="ECO:0000256" key="1">
    <source>
        <dbReference type="SAM" id="MobiDB-lite"/>
    </source>
</evidence>
<feature type="region of interest" description="Disordered" evidence="1">
    <location>
        <begin position="75"/>
        <end position="94"/>
    </location>
</feature>
<gene>
    <name evidence="2" type="ORF">L873DRAFT_973093</name>
</gene>
<proteinExistence type="predicted"/>
<feature type="compositionally biased region" description="Basic residues" evidence="1">
    <location>
        <begin position="75"/>
        <end position="87"/>
    </location>
</feature>
<feature type="compositionally biased region" description="Pro residues" evidence="1">
    <location>
        <begin position="11"/>
        <end position="30"/>
    </location>
</feature>
<reference evidence="2 3" key="1">
    <citation type="journal article" date="2018" name="Nat. Ecol. Evol.">
        <title>Pezizomycetes genomes reveal the molecular basis of ectomycorrhizal truffle lifestyle.</title>
        <authorList>
            <person name="Murat C."/>
            <person name="Payen T."/>
            <person name="Noel B."/>
            <person name="Kuo A."/>
            <person name="Morin E."/>
            <person name="Chen J."/>
            <person name="Kohler A."/>
            <person name="Krizsan K."/>
            <person name="Balestrini R."/>
            <person name="Da Silva C."/>
            <person name="Montanini B."/>
            <person name="Hainaut M."/>
            <person name="Levati E."/>
            <person name="Barry K.W."/>
            <person name="Belfiori B."/>
            <person name="Cichocki N."/>
            <person name="Clum A."/>
            <person name="Dockter R.B."/>
            <person name="Fauchery L."/>
            <person name="Guy J."/>
            <person name="Iotti M."/>
            <person name="Le Tacon F."/>
            <person name="Lindquist E.A."/>
            <person name="Lipzen A."/>
            <person name="Malagnac F."/>
            <person name="Mello A."/>
            <person name="Molinier V."/>
            <person name="Miyauchi S."/>
            <person name="Poulain J."/>
            <person name="Riccioni C."/>
            <person name="Rubini A."/>
            <person name="Sitrit Y."/>
            <person name="Splivallo R."/>
            <person name="Traeger S."/>
            <person name="Wang M."/>
            <person name="Zifcakova L."/>
            <person name="Wipf D."/>
            <person name="Zambonelli A."/>
            <person name="Paolocci F."/>
            <person name="Nowrousian M."/>
            <person name="Ottonello S."/>
            <person name="Baldrian P."/>
            <person name="Spatafora J.W."/>
            <person name="Henrissat B."/>
            <person name="Nagy L.G."/>
            <person name="Aury J.M."/>
            <person name="Wincker P."/>
            <person name="Grigoriev I.V."/>
            <person name="Bonfante P."/>
            <person name="Martin F.M."/>
        </authorList>
    </citation>
    <scope>NUCLEOTIDE SEQUENCE [LARGE SCALE GENOMIC DNA]</scope>
    <source>
        <strain evidence="2 3">120613-1</strain>
    </source>
</reference>
<dbReference type="EMBL" id="ML120390">
    <property type="protein sequence ID" value="RPA99067.1"/>
    <property type="molecule type" value="Genomic_DNA"/>
</dbReference>
<evidence type="ECO:0000313" key="2">
    <source>
        <dbReference type="EMBL" id="RPA99067.1"/>
    </source>
</evidence>
<dbReference type="AlphaFoldDB" id="A0A3N4JPC9"/>
<keyword evidence="3" id="KW-1185">Reference proteome</keyword>
<sequence>MKRPNTGGGGPRPPLAHPHPPPPPPPPPPPLIPLLLHLCIPPPGMPPCVRPLHARDLLYTSIHDLPLYIPNLTKKKEKRKKKKKKHNTIQYVIS</sequence>
<dbReference type="Proteomes" id="UP000276215">
    <property type="component" value="Unassembled WGS sequence"/>
</dbReference>
<organism evidence="2 3">
    <name type="scientific">Choiromyces venosus 120613-1</name>
    <dbReference type="NCBI Taxonomy" id="1336337"/>
    <lineage>
        <taxon>Eukaryota</taxon>
        <taxon>Fungi</taxon>
        <taxon>Dikarya</taxon>
        <taxon>Ascomycota</taxon>
        <taxon>Pezizomycotina</taxon>
        <taxon>Pezizomycetes</taxon>
        <taxon>Pezizales</taxon>
        <taxon>Tuberaceae</taxon>
        <taxon>Choiromyces</taxon>
    </lineage>
</organism>